<organism evidence="3 4">
    <name type="scientific">Armillaria solidipes</name>
    <dbReference type="NCBI Taxonomy" id="1076256"/>
    <lineage>
        <taxon>Eukaryota</taxon>
        <taxon>Fungi</taxon>
        <taxon>Dikarya</taxon>
        <taxon>Basidiomycota</taxon>
        <taxon>Agaricomycotina</taxon>
        <taxon>Agaricomycetes</taxon>
        <taxon>Agaricomycetidae</taxon>
        <taxon>Agaricales</taxon>
        <taxon>Marasmiineae</taxon>
        <taxon>Physalacriaceae</taxon>
        <taxon>Armillaria</taxon>
    </lineage>
</organism>
<feature type="region of interest" description="Disordered" evidence="2">
    <location>
        <begin position="418"/>
        <end position="459"/>
    </location>
</feature>
<evidence type="ECO:0000256" key="2">
    <source>
        <dbReference type="SAM" id="MobiDB-lite"/>
    </source>
</evidence>
<protein>
    <submittedName>
        <fullName evidence="3">Uncharacterized protein</fullName>
    </submittedName>
</protein>
<accession>A0A2H3C038</accession>
<dbReference type="AlphaFoldDB" id="A0A2H3C038"/>
<evidence type="ECO:0000256" key="1">
    <source>
        <dbReference type="SAM" id="Coils"/>
    </source>
</evidence>
<reference evidence="4" key="1">
    <citation type="journal article" date="2017" name="Nat. Ecol. Evol.">
        <title>Genome expansion and lineage-specific genetic innovations in the forest pathogenic fungi Armillaria.</title>
        <authorList>
            <person name="Sipos G."/>
            <person name="Prasanna A.N."/>
            <person name="Walter M.C."/>
            <person name="O'Connor E."/>
            <person name="Balint B."/>
            <person name="Krizsan K."/>
            <person name="Kiss B."/>
            <person name="Hess J."/>
            <person name="Varga T."/>
            <person name="Slot J."/>
            <person name="Riley R."/>
            <person name="Boka B."/>
            <person name="Rigling D."/>
            <person name="Barry K."/>
            <person name="Lee J."/>
            <person name="Mihaltcheva S."/>
            <person name="LaButti K."/>
            <person name="Lipzen A."/>
            <person name="Waldron R."/>
            <person name="Moloney N.M."/>
            <person name="Sperisen C."/>
            <person name="Kredics L."/>
            <person name="Vagvoelgyi C."/>
            <person name="Patrignani A."/>
            <person name="Fitzpatrick D."/>
            <person name="Nagy I."/>
            <person name="Doyle S."/>
            <person name="Anderson J.B."/>
            <person name="Grigoriev I.V."/>
            <person name="Gueldener U."/>
            <person name="Muensterkoetter M."/>
            <person name="Nagy L.G."/>
        </authorList>
    </citation>
    <scope>NUCLEOTIDE SEQUENCE [LARGE SCALE GENOMIC DNA]</scope>
    <source>
        <strain evidence="4">28-4</strain>
    </source>
</reference>
<sequence>MESNPLSKDDIEKIVIEEGIKPLSQAEARKWAKAHQNTACKVCKEQNLPCAPLESRVHCNTSACKASGRPCSKYDDELFERLVKRLPSLERSAFDEILLSRLAPSFSDSNSALTASPSSAQERPPQLKSGSVISFKRRTPPTNAASEAVSEAARPYQNPYAGYLPTYYSAGVPLNLEPQPSFEIQIQALKQQLDDQVKENGVLKAKLEVMGSTEARLKDSNQQLEKAKADAEAIIQNLRGALESKEADHKAADMRTREATILKEGVEKALRAELEASKEQNETIREQLEDARQQLTKKDSKQERLQNEVHTLREEIDNRNSSLMNEYKLRYKEKARQLKSERVASQQRDMAEYFSIIAHRGHLEDAIEPYEPRSEPSMCIATTVKGHLKALDAMAERRLGEKRSRSFSEIMRMLGGECVVKEEDDEDDSNTEEVEPEFDDEESVARAPSSPSKRPRLRY</sequence>
<feature type="compositionally biased region" description="Acidic residues" evidence="2">
    <location>
        <begin position="422"/>
        <end position="442"/>
    </location>
</feature>
<evidence type="ECO:0000313" key="3">
    <source>
        <dbReference type="EMBL" id="PBK75210.1"/>
    </source>
</evidence>
<dbReference type="STRING" id="1076256.A0A2H3C038"/>
<gene>
    <name evidence="3" type="ORF">ARMSODRAFT_951304</name>
</gene>
<feature type="compositionally biased region" description="Polar residues" evidence="2">
    <location>
        <begin position="107"/>
        <end position="121"/>
    </location>
</feature>
<evidence type="ECO:0000313" key="4">
    <source>
        <dbReference type="Proteomes" id="UP000218334"/>
    </source>
</evidence>
<feature type="region of interest" description="Disordered" evidence="2">
    <location>
        <begin position="107"/>
        <end position="152"/>
    </location>
</feature>
<feature type="coiled-coil region" evidence="1">
    <location>
        <begin position="186"/>
        <end position="322"/>
    </location>
</feature>
<keyword evidence="4" id="KW-1185">Reference proteome</keyword>
<proteinExistence type="predicted"/>
<dbReference type="Proteomes" id="UP000218334">
    <property type="component" value="Unassembled WGS sequence"/>
</dbReference>
<dbReference type="Gene3D" id="1.10.287.1490">
    <property type="match status" value="1"/>
</dbReference>
<name>A0A2H3C038_9AGAR</name>
<keyword evidence="1" id="KW-0175">Coiled coil</keyword>
<dbReference type="EMBL" id="KZ293418">
    <property type="protein sequence ID" value="PBK75210.1"/>
    <property type="molecule type" value="Genomic_DNA"/>
</dbReference>